<dbReference type="PANTHER" id="PTHR30469:SF11">
    <property type="entry name" value="BLL4320 PROTEIN"/>
    <property type="match status" value="1"/>
</dbReference>
<evidence type="ECO:0000256" key="1">
    <source>
        <dbReference type="ARBA" id="ARBA00004196"/>
    </source>
</evidence>
<evidence type="ECO:0000259" key="4">
    <source>
        <dbReference type="Pfam" id="PF25917"/>
    </source>
</evidence>
<dbReference type="AlphaFoldDB" id="A0A1I4A5E1"/>
<proteinExistence type="inferred from homology"/>
<dbReference type="EMBL" id="FOSL01000007">
    <property type="protein sequence ID" value="SFK51430.1"/>
    <property type="molecule type" value="Genomic_DNA"/>
</dbReference>
<evidence type="ECO:0000256" key="3">
    <source>
        <dbReference type="ARBA" id="ARBA00022448"/>
    </source>
</evidence>
<dbReference type="SUPFAM" id="SSF111369">
    <property type="entry name" value="HlyD-like secretion proteins"/>
    <property type="match status" value="1"/>
</dbReference>
<feature type="domain" description="Multidrug resistance protein MdtA-like C-terminal permuted SH3" evidence="6">
    <location>
        <begin position="311"/>
        <end position="362"/>
    </location>
</feature>
<dbReference type="PANTHER" id="PTHR30469">
    <property type="entry name" value="MULTIDRUG RESISTANCE PROTEIN MDTA"/>
    <property type="match status" value="1"/>
</dbReference>
<dbReference type="InterPro" id="IPR058625">
    <property type="entry name" value="MdtA-like_BSH"/>
</dbReference>
<comment type="similarity">
    <text evidence="2">Belongs to the membrane fusion protein (MFP) (TC 8.A.1) family.</text>
</comment>
<sequence length="386" mass="40849">MSAWKQIALSIAIVLAAFVGWASFFPGAQEILARWGIDWAYAATPAADGNTTQSTRQGQGRGIQPTIVVTAPVGSATINDRLQAIGTGRANATVTVNPYTSGRLTEFLVQSGARVEKGQVLARLDSDTEEIALERAKIARDDAAAKVERFRALRASSTATAVQLTEAELALRNADLSIHDAQVALERRSIIAPIAGVVGILPIEAGNYVTSQSAVATIDDRSSILVDFWAPERFASAVKIGTELQARSLANPNEAFTGSISAVDNRIDAKSRTLWVQAKIANPADSLRAGMSFQVTMRFPGDTYPAVSPLAIQWGADGAFIWAVEDGKAKRVPVRIVQRNTEDVLVDAPITSGDIVVTEGVQSVREGSDVRIAGSEAPQGPETGGS</sequence>
<dbReference type="InterPro" id="IPR058627">
    <property type="entry name" value="MdtA-like_C"/>
</dbReference>
<feature type="domain" description="CusB-like beta-barrel" evidence="5">
    <location>
        <begin position="229"/>
        <end position="298"/>
    </location>
</feature>
<keyword evidence="8" id="KW-1185">Reference proteome</keyword>
<dbReference type="Gene3D" id="2.40.30.170">
    <property type="match status" value="1"/>
</dbReference>
<dbReference type="GO" id="GO:0015562">
    <property type="term" value="F:efflux transmembrane transporter activity"/>
    <property type="evidence" value="ECO:0007669"/>
    <property type="project" value="TreeGrafter"/>
</dbReference>
<organism evidence="7 8">
    <name type="scientific">Neomesorhizobium albiziae</name>
    <dbReference type="NCBI Taxonomy" id="335020"/>
    <lineage>
        <taxon>Bacteria</taxon>
        <taxon>Pseudomonadati</taxon>
        <taxon>Pseudomonadota</taxon>
        <taxon>Alphaproteobacteria</taxon>
        <taxon>Hyphomicrobiales</taxon>
        <taxon>Phyllobacteriaceae</taxon>
        <taxon>Neomesorhizobium</taxon>
    </lineage>
</organism>
<protein>
    <submittedName>
        <fullName evidence="7">RND family efflux transporter, MFP subunit</fullName>
    </submittedName>
</protein>
<accession>A0A1I4A5E1</accession>
<dbReference type="Pfam" id="PF25967">
    <property type="entry name" value="RND-MFP_C"/>
    <property type="match status" value="1"/>
</dbReference>
<dbReference type="GO" id="GO:1990281">
    <property type="term" value="C:efflux pump complex"/>
    <property type="evidence" value="ECO:0007669"/>
    <property type="project" value="TreeGrafter"/>
</dbReference>
<dbReference type="Gene3D" id="1.10.287.470">
    <property type="entry name" value="Helix hairpin bin"/>
    <property type="match status" value="1"/>
</dbReference>
<evidence type="ECO:0000256" key="2">
    <source>
        <dbReference type="ARBA" id="ARBA00009477"/>
    </source>
</evidence>
<dbReference type="Proteomes" id="UP000323300">
    <property type="component" value="Unassembled WGS sequence"/>
</dbReference>
<reference evidence="7 8" key="1">
    <citation type="submission" date="2016-10" db="EMBL/GenBank/DDBJ databases">
        <authorList>
            <person name="Varghese N."/>
            <person name="Submissions S."/>
        </authorList>
    </citation>
    <scope>NUCLEOTIDE SEQUENCE [LARGE SCALE GENOMIC DNA]</scope>
    <source>
        <strain evidence="7 8">DSM 21822</strain>
    </source>
</reference>
<dbReference type="InterPro" id="IPR006143">
    <property type="entry name" value="RND_pump_MFP"/>
</dbReference>
<dbReference type="Pfam" id="PF25954">
    <property type="entry name" value="Beta-barrel_RND_2"/>
    <property type="match status" value="1"/>
</dbReference>
<dbReference type="NCBIfam" id="TIGR01730">
    <property type="entry name" value="RND_mfp"/>
    <property type="match status" value="1"/>
</dbReference>
<comment type="subcellular location">
    <subcellularLocation>
        <location evidence="1">Cell envelope</location>
    </subcellularLocation>
</comment>
<gene>
    <name evidence="7" type="ORF">SAMN04488498_107152</name>
</gene>
<name>A0A1I4A5E1_9HYPH</name>
<evidence type="ECO:0000313" key="7">
    <source>
        <dbReference type="EMBL" id="SFK51430.1"/>
    </source>
</evidence>
<dbReference type="Gene3D" id="2.40.420.20">
    <property type="match status" value="1"/>
</dbReference>
<dbReference type="OrthoDB" id="9806939at2"/>
<evidence type="ECO:0000259" key="5">
    <source>
        <dbReference type="Pfam" id="PF25954"/>
    </source>
</evidence>
<dbReference type="Gene3D" id="2.40.50.100">
    <property type="match status" value="1"/>
</dbReference>
<feature type="domain" description="Multidrug resistance protein MdtA-like barrel-sandwich hybrid" evidence="4">
    <location>
        <begin position="93"/>
        <end position="215"/>
    </location>
</feature>
<dbReference type="RefSeq" id="WP_149760753.1">
    <property type="nucleotide sequence ID" value="NZ_BSPE01000070.1"/>
</dbReference>
<dbReference type="InterPro" id="IPR058792">
    <property type="entry name" value="Beta-barrel_RND_2"/>
</dbReference>
<dbReference type="Pfam" id="PF25917">
    <property type="entry name" value="BSH_RND"/>
    <property type="match status" value="1"/>
</dbReference>
<evidence type="ECO:0000259" key="6">
    <source>
        <dbReference type="Pfam" id="PF25967"/>
    </source>
</evidence>
<dbReference type="FunFam" id="2.40.30.170:FF:000010">
    <property type="entry name" value="Efflux RND transporter periplasmic adaptor subunit"/>
    <property type="match status" value="1"/>
</dbReference>
<keyword evidence="3" id="KW-0813">Transport</keyword>
<evidence type="ECO:0000313" key="8">
    <source>
        <dbReference type="Proteomes" id="UP000323300"/>
    </source>
</evidence>